<keyword evidence="4" id="KW-0677">Repeat</keyword>
<dbReference type="Proteomes" id="UP000008672">
    <property type="component" value="Unassembled WGS sequence"/>
</dbReference>
<organism evidence="9 10">
    <name type="scientific">Latimeria chalumnae</name>
    <name type="common">Coelacanth</name>
    <dbReference type="NCBI Taxonomy" id="7897"/>
    <lineage>
        <taxon>Eukaryota</taxon>
        <taxon>Metazoa</taxon>
        <taxon>Chordata</taxon>
        <taxon>Craniata</taxon>
        <taxon>Vertebrata</taxon>
        <taxon>Euteleostomi</taxon>
        <taxon>Coelacanthiformes</taxon>
        <taxon>Coelacanthidae</taxon>
        <taxon>Latimeria</taxon>
    </lineage>
</organism>
<dbReference type="EMBL" id="AFYH01183194">
    <property type="status" value="NOT_ANNOTATED_CDS"/>
    <property type="molecule type" value="Genomic_DNA"/>
</dbReference>
<evidence type="ECO:0000256" key="3">
    <source>
        <dbReference type="ARBA" id="ARBA00022723"/>
    </source>
</evidence>
<evidence type="ECO:0000256" key="5">
    <source>
        <dbReference type="ARBA" id="ARBA00022837"/>
    </source>
</evidence>
<name>H3AB47_LATCH</name>
<dbReference type="CDD" id="cd00051">
    <property type="entry name" value="EFh"/>
    <property type="match status" value="1"/>
</dbReference>
<dbReference type="Gene3D" id="1.10.238.10">
    <property type="entry name" value="EF-hand"/>
    <property type="match status" value="1"/>
</dbReference>
<keyword evidence="3" id="KW-0479">Metal-binding</keyword>
<dbReference type="EMBL" id="AFYH01183197">
    <property type="status" value="NOT_ANNOTATED_CDS"/>
    <property type="molecule type" value="Genomic_DNA"/>
</dbReference>
<dbReference type="InterPro" id="IPR018247">
    <property type="entry name" value="EF_Hand_1_Ca_BS"/>
</dbReference>
<dbReference type="EMBL" id="AFYH01183193">
    <property type="status" value="NOT_ANNOTATED_CDS"/>
    <property type="molecule type" value="Genomic_DNA"/>
</dbReference>
<sequence length="705" mass="80388">MEMDEFREAMRKIMGNIDDEEIDIIFMKVDTNCDGTVDWDEYLNYMLSEYQEKDFMHKEVSTVMFPKPMQIVPVAHCEPIMKLVFIPSQTISMEKFISLSRTGTLQFWNENFHLLRTTSTVHSKRGHLQTVWVTDMVFLKNVNMLGISSTDRDVEFFEININKCEKIFSLTGFHNCILTMDYWTDEQKAIFCTGDAGGNALIFSSLDVIQYGLFNIRSFTSKSDWIGVEYWLAVAKNVIVFTVGPTCLSLLLQALHEDWCHQIKFIPELNAVASCSASQKTGLILTTLPVSANTKPQKTMFNLRKGILCLDYSPEWNILVTGGVDHVVRVWNPYVTTNAIAIMKGHSSAVIHIFINGRIKIIISISKDKKNIRVWDLREQVCLQSIPNRYIPLGRFPITSVYYGRTQNILVCASVSLGILYGSIEQMEESQVVTSHSKPLCAALYNTNFKQVVSGCHGGIICVWDILRGDKLMQFSTSNKKGVEVTTMVFDGHGRCLITGTKDGAVKVWNFNTGVCLLELPNLKQGEITGIQYVNQKIYVCGWSKRITWYLDTKEESEREYREWKCYHSEDILSMDKYNNKLLATACYGGDIVIWNIDSGRAFCRFNAHESTLPLIPIRIFDNREVASPPKRLEGEVFKRQTRDQQRRYKKVSWATSKDTSGISRSPSRASEATSPARHRRALASAPPVLRGERVEKKRRGQVNQ</sequence>
<dbReference type="PROSITE" id="PS50082">
    <property type="entry name" value="WD_REPEATS_2"/>
    <property type="match status" value="2"/>
</dbReference>
<dbReference type="Pfam" id="PF13499">
    <property type="entry name" value="EF-hand_7"/>
    <property type="match status" value="1"/>
</dbReference>
<feature type="compositionally biased region" description="Polar residues" evidence="7">
    <location>
        <begin position="654"/>
        <end position="674"/>
    </location>
</feature>
<dbReference type="OMA" id="SKRITWY"/>
<evidence type="ECO:0000259" key="8">
    <source>
        <dbReference type="PROSITE" id="PS50222"/>
    </source>
</evidence>
<dbReference type="eggNOG" id="KOG0281">
    <property type="taxonomic scope" value="Eukaryota"/>
</dbReference>
<protein>
    <recommendedName>
        <fullName evidence="1">WD repeat-containing protein on Y chromosome</fullName>
    </recommendedName>
</protein>
<evidence type="ECO:0000256" key="4">
    <source>
        <dbReference type="ARBA" id="ARBA00022737"/>
    </source>
</evidence>
<dbReference type="Pfam" id="PF00400">
    <property type="entry name" value="WD40"/>
    <property type="match status" value="3"/>
</dbReference>
<dbReference type="InterPro" id="IPR002048">
    <property type="entry name" value="EF_hand_dom"/>
</dbReference>
<evidence type="ECO:0000313" key="10">
    <source>
        <dbReference type="Proteomes" id="UP000008672"/>
    </source>
</evidence>
<dbReference type="InterPro" id="IPR011992">
    <property type="entry name" value="EF-hand-dom_pair"/>
</dbReference>
<dbReference type="PROSITE" id="PS00678">
    <property type="entry name" value="WD_REPEATS_1"/>
    <property type="match status" value="1"/>
</dbReference>
<dbReference type="PANTHER" id="PTHR44324">
    <property type="entry name" value="WD40 REPEAT DOMAIN 95"/>
    <property type="match status" value="1"/>
</dbReference>
<proteinExistence type="predicted"/>
<dbReference type="EMBL" id="AFYH01183196">
    <property type="status" value="NOT_ANNOTATED_CDS"/>
    <property type="molecule type" value="Genomic_DNA"/>
</dbReference>
<dbReference type="AlphaFoldDB" id="H3AB47"/>
<feature type="repeat" description="WD" evidence="6">
    <location>
        <begin position="485"/>
        <end position="519"/>
    </location>
</feature>
<evidence type="ECO:0000313" key="9">
    <source>
        <dbReference type="Ensembl" id="ENSLACP00000006868.1"/>
    </source>
</evidence>
<dbReference type="InParanoid" id="H3AB47"/>
<feature type="compositionally biased region" description="Basic and acidic residues" evidence="7">
    <location>
        <begin position="632"/>
        <end position="647"/>
    </location>
</feature>
<dbReference type="EMBL" id="AFYH01183198">
    <property type="status" value="NOT_ANNOTATED_CDS"/>
    <property type="molecule type" value="Genomic_DNA"/>
</dbReference>
<dbReference type="SUPFAM" id="SSF47473">
    <property type="entry name" value="EF-hand"/>
    <property type="match status" value="1"/>
</dbReference>
<dbReference type="Gene3D" id="2.130.10.10">
    <property type="entry name" value="YVTN repeat-like/Quinoprotein amine dehydrogenase"/>
    <property type="match status" value="3"/>
</dbReference>
<dbReference type="InterPro" id="IPR015943">
    <property type="entry name" value="WD40/YVTN_repeat-like_dom_sf"/>
</dbReference>
<keyword evidence="10" id="KW-1185">Reference proteome</keyword>
<dbReference type="PROSITE" id="PS00018">
    <property type="entry name" value="EF_HAND_1"/>
    <property type="match status" value="1"/>
</dbReference>
<evidence type="ECO:0000256" key="1">
    <source>
        <dbReference type="ARBA" id="ARBA00014901"/>
    </source>
</evidence>
<dbReference type="PROSITE" id="PS50294">
    <property type="entry name" value="WD_REPEATS_REGION"/>
    <property type="match status" value="1"/>
</dbReference>
<dbReference type="PANTHER" id="PTHR44324:SF6">
    <property type="entry name" value="EF-HAND CALCIUM BINDING DOMAIN 8"/>
    <property type="match status" value="1"/>
</dbReference>
<keyword evidence="5" id="KW-0106">Calcium</keyword>
<keyword evidence="2 6" id="KW-0853">WD repeat</keyword>
<dbReference type="InterPro" id="IPR051242">
    <property type="entry name" value="WD-EF-hand_domain"/>
</dbReference>
<dbReference type="SUPFAM" id="SSF50978">
    <property type="entry name" value="WD40 repeat-like"/>
    <property type="match status" value="2"/>
</dbReference>
<dbReference type="HOGENOM" id="CLU_006741_1_0_1"/>
<feature type="region of interest" description="Disordered" evidence="7">
    <location>
        <begin position="632"/>
        <end position="705"/>
    </location>
</feature>
<dbReference type="GO" id="GO:0005509">
    <property type="term" value="F:calcium ion binding"/>
    <property type="evidence" value="ECO:0007669"/>
    <property type="project" value="InterPro"/>
</dbReference>
<dbReference type="EMBL" id="AFYH01183195">
    <property type="status" value="NOT_ANNOTATED_CDS"/>
    <property type="molecule type" value="Genomic_DNA"/>
</dbReference>
<feature type="repeat" description="WD" evidence="6">
    <location>
        <begin position="300"/>
        <end position="332"/>
    </location>
</feature>
<reference evidence="10" key="1">
    <citation type="submission" date="2011-08" db="EMBL/GenBank/DDBJ databases">
        <title>The draft genome of Latimeria chalumnae.</title>
        <authorList>
            <person name="Di Palma F."/>
            <person name="Alfoldi J."/>
            <person name="Johnson J."/>
            <person name="Berlin A."/>
            <person name="Gnerre S."/>
            <person name="Jaffe D."/>
            <person name="MacCallum I."/>
            <person name="Young S."/>
            <person name="Walker B.J."/>
            <person name="Lander E."/>
            <person name="Lindblad-Toh K."/>
        </authorList>
    </citation>
    <scope>NUCLEOTIDE SEQUENCE [LARGE SCALE GENOMIC DNA]</scope>
    <source>
        <strain evidence="10">Wild caught</strain>
    </source>
</reference>
<reference evidence="9" key="3">
    <citation type="submission" date="2025-09" db="UniProtKB">
        <authorList>
            <consortium name="Ensembl"/>
        </authorList>
    </citation>
    <scope>IDENTIFICATION</scope>
</reference>
<evidence type="ECO:0000256" key="6">
    <source>
        <dbReference type="PROSITE-ProRule" id="PRU00221"/>
    </source>
</evidence>
<dbReference type="GeneTree" id="ENSGT00940000163617"/>
<reference evidence="9" key="2">
    <citation type="submission" date="2025-08" db="UniProtKB">
        <authorList>
            <consortium name="Ensembl"/>
        </authorList>
    </citation>
    <scope>IDENTIFICATION</scope>
</reference>
<dbReference type="InterPro" id="IPR001680">
    <property type="entry name" value="WD40_rpt"/>
</dbReference>
<dbReference type="Ensembl" id="ENSLACT00000006927.1">
    <property type="protein sequence ID" value="ENSLACP00000006868.1"/>
    <property type="gene ID" value="ENSLACG00000006097.1"/>
</dbReference>
<dbReference type="STRING" id="7897.ENSLACP00000006868"/>
<dbReference type="SMART" id="SM00320">
    <property type="entry name" value="WD40"/>
    <property type="match status" value="8"/>
</dbReference>
<accession>H3AB47</accession>
<dbReference type="InterPro" id="IPR036322">
    <property type="entry name" value="WD40_repeat_dom_sf"/>
</dbReference>
<dbReference type="InterPro" id="IPR019775">
    <property type="entry name" value="WD40_repeat_CS"/>
</dbReference>
<evidence type="ECO:0000256" key="2">
    <source>
        <dbReference type="ARBA" id="ARBA00022574"/>
    </source>
</evidence>
<feature type="domain" description="EF-hand" evidence="8">
    <location>
        <begin position="17"/>
        <end position="52"/>
    </location>
</feature>
<evidence type="ECO:0000256" key="7">
    <source>
        <dbReference type="SAM" id="MobiDB-lite"/>
    </source>
</evidence>
<dbReference type="PROSITE" id="PS50222">
    <property type="entry name" value="EF_HAND_2"/>
    <property type="match status" value="1"/>
</dbReference>